<feature type="transmembrane region" description="Helical" evidence="10">
    <location>
        <begin position="59"/>
        <end position="80"/>
    </location>
</feature>
<feature type="transmembrane region" description="Helical" evidence="10">
    <location>
        <begin position="189"/>
        <end position="210"/>
    </location>
</feature>
<keyword evidence="5" id="KW-0029">Amino-acid transport</keyword>
<feature type="transmembrane region" description="Helical" evidence="10">
    <location>
        <begin position="332"/>
        <end position="350"/>
    </location>
</feature>
<feature type="transmembrane region" description="Helical" evidence="10">
    <location>
        <begin position="92"/>
        <end position="115"/>
    </location>
</feature>
<feature type="transmembrane region" description="Helical" evidence="10">
    <location>
        <begin position="135"/>
        <end position="160"/>
    </location>
</feature>
<feature type="transmembrane region" description="Helical" evidence="10">
    <location>
        <begin position="6"/>
        <end position="27"/>
    </location>
</feature>
<evidence type="ECO:0000256" key="3">
    <source>
        <dbReference type="ARBA" id="ARBA00022475"/>
    </source>
</evidence>
<evidence type="ECO:0000256" key="4">
    <source>
        <dbReference type="ARBA" id="ARBA00022692"/>
    </source>
</evidence>
<evidence type="ECO:0000256" key="6">
    <source>
        <dbReference type="ARBA" id="ARBA00022989"/>
    </source>
</evidence>
<keyword evidence="2" id="KW-0813">Transport</keyword>
<dbReference type="GO" id="GO:0015658">
    <property type="term" value="F:branched-chain amino acid transmembrane transporter activity"/>
    <property type="evidence" value="ECO:0007669"/>
    <property type="project" value="InterPro"/>
</dbReference>
<dbReference type="InterPro" id="IPR052157">
    <property type="entry name" value="BCAA_transport_permease"/>
</dbReference>
<dbReference type="PANTHER" id="PTHR11795:SF450">
    <property type="entry name" value="ABC TRANSPORTER PERMEASE PROTEIN"/>
    <property type="match status" value="1"/>
</dbReference>
<feature type="transmembrane region" description="Helical" evidence="10">
    <location>
        <begin position="409"/>
        <end position="433"/>
    </location>
</feature>
<proteinExistence type="inferred from homology"/>
<evidence type="ECO:0000256" key="8">
    <source>
        <dbReference type="ARBA" id="ARBA00037998"/>
    </source>
</evidence>
<feature type="region of interest" description="Disordered" evidence="9">
    <location>
        <begin position="655"/>
        <end position="682"/>
    </location>
</feature>
<feature type="transmembrane region" description="Helical" evidence="10">
    <location>
        <begin position="573"/>
        <end position="592"/>
    </location>
</feature>
<evidence type="ECO:0000256" key="7">
    <source>
        <dbReference type="ARBA" id="ARBA00023136"/>
    </source>
</evidence>
<feature type="transmembrane region" description="Helical" evidence="10">
    <location>
        <begin position="216"/>
        <end position="233"/>
    </location>
</feature>
<dbReference type="PANTHER" id="PTHR11795">
    <property type="entry name" value="BRANCHED-CHAIN AMINO ACID TRANSPORT SYSTEM PERMEASE PROTEIN LIVH"/>
    <property type="match status" value="1"/>
</dbReference>
<dbReference type="GO" id="GO:0005886">
    <property type="term" value="C:plasma membrane"/>
    <property type="evidence" value="ECO:0007669"/>
    <property type="project" value="UniProtKB-SubCell"/>
</dbReference>
<evidence type="ECO:0000313" key="11">
    <source>
        <dbReference type="EMBL" id="CAB4743023.1"/>
    </source>
</evidence>
<comment type="similarity">
    <text evidence="8">Belongs to the binding-protein-dependent transport system permease family. LivHM subfamily.</text>
</comment>
<reference evidence="11" key="1">
    <citation type="submission" date="2020-05" db="EMBL/GenBank/DDBJ databases">
        <authorList>
            <person name="Chiriac C."/>
            <person name="Salcher M."/>
            <person name="Ghai R."/>
            <person name="Kavagutti S V."/>
        </authorList>
    </citation>
    <scope>NUCLEOTIDE SEQUENCE</scope>
</reference>
<feature type="transmembrane region" description="Helical" evidence="10">
    <location>
        <begin position="240"/>
        <end position="259"/>
    </location>
</feature>
<keyword evidence="7 10" id="KW-0472">Membrane</keyword>
<comment type="subcellular location">
    <subcellularLocation>
        <location evidence="1">Cell membrane</location>
        <topology evidence="1">Multi-pass membrane protein</topology>
    </subcellularLocation>
</comment>
<dbReference type="CDD" id="cd06582">
    <property type="entry name" value="TM_PBP1_LivH_like"/>
    <property type="match status" value="1"/>
</dbReference>
<dbReference type="CDD" id="cd06581">
    <property type="entry name" value="TM_PBP1_LivM_like"/>
    <property type="match status" value="1"/>
</dbReference>
<gene>
    <name evidence="11" type="ORF">UFOPK2761_01452</name>
</gene>
<feature type="transmembrane region" description="Helical" evidence="10">
    <location>
        <begin position="536"/>
        <end position="561"/>
    </location>
</feature>
<dbReference type="AlphaFoldDB" id="A0A6J6T830"/>
<name>A0A6J6T830_9ZZZZ</name>
<evidence type="ECO:0000256" key="5">
    <source>
        <dbReference type="ARBA" id="ARBA00022970"/>
    </source>
</evidence>
<feature type="transmembrane region" description="Helical" evidence="10">
    <location>
        <begin position="308"/>
        <end position="326"/>
    </location>
</feature>
<evidence type="ECO:0000256" key="2">
    <source>
        <dbReference type="ARBA" id="ARBA00022448"/>
    </source>
</evidence>
<evidence type="ECO:0000256" key="9">
    <source>
        <dbReference type="SAM" id="MobiDB-lite"/>
    </source>
</evidence>
<feature type="transmembrane region" description="Helical" evidence="10">
    <location>
        <begin position="271"/>
        <end position="287"/>
    </location>
</feature>
<evidence type="ECO:0000256" key="10">
    <source>
        <dbReference type="SAM" id="Phobius"/>
    </source>
</evidence>
<feature type="transmembrane region" description="Helical" evidence="10">
    <location>
        <begin position="453"/>
        <end position="473"/>
    </location>
</feature>
<feature type="transmembrane region" description="Helical" evidence="10">
    <location>
        <begin position="381"/>
        <end position="402"/>
    </location>
</feature>
<dbReference type="InterPro" id="IPR043428">
    <property type="entry name" value="LivM-like"/>
</dbReference>
<accession>A0A6J6T830</accession>
<dbReference type="Pfam" id="PF02653">
    <property type="entry name" value="BPD_transp_2"/>
    <property type="match status" value="2"/>
</dbReference>
<feature type="transmembrane region" description="Helical" evidence="10">
    <location>
        <begin position="34"/>
        <end position="53"/>
    </location>
</feature>
<dbReference type="EMBL" id="CAEZYQ010000010">
    <property type="protein sequence ID" value="CAB4743023.1"/>
    <property type="molecule type" value="Genomic_DNA"/>
</dbReference>
<keyword evidence="6 10" id="KW-1133">Transmembrane helix</keyword>
<keyword evidence="4 10" id="KW-0812">Transmembrane</keyword>
<protein>
    <submittedName>
        <fullName evidence="11">Unannotated protein</fullName>
    </submittedName>
</protein>
<evidence type="ECO:0000256" key="1">
    <source>
        <dbReference type="ARBA" id="ARBA00004651"/>
    </source>
</evidence>
<keyword evidence="3" id="KW-1003">Cell membrane</keyword>
<organism evidence="11">
    <name type="scientific">freshwater metagenome</name>
    <dbReference type="NCBI Taxonomy" id="449393"/>
    <lineage>
        <taxon>unclassified sequences</taxon>
        <taxon>metagenomes</taxon>
        <taxon>ecological metagenomes</taxon>
    </lineage>
</organism>
<dbReference type="GO" id="GO:0006865">
    <property type="term" value="P:amino acid transport"/>
    <property type="evidence" value="ECO:0007669"/>
    <property type="project" value="UniProtKB-KW"/>
</dbReference>
<feature type="transmembrane region" description="Helical" evidence="10">
    <location>
        <begin position="504"/>
        <end position="524"/>
    </location>
</feature>
<sequence length="682" mass="70648">MSSFLAFTIFGLVSGAAYAIAASGLVLTYSTTRVFNIAHGALGMLLSFVFWDFSVRQGMPTLLALFLVLFVVAPAIGWFLQRFVARGLGDAPVSVSLVVTVAILVATLGLAQQVWPPEARSVQPFFAGTSYEMFGFFITAHQILTIVLSLVVAVGLYVLLNRTRIGTAMRASVDNPELLKLFGGQPERVAALSWAIGTSLAALAGVLLVSTVGLDYFALLLLVINAFAAAILGRLQNLPLTFVGAMSLGLVTSYASGYLPTDGLLNSVRNVVPALFLFAVIVLMPQAQLRIGQVKGIVSAPLPSPFKALSWSGALLLGVALVAGALSEANLLLVGTAATYAIVMLSLVLLTGYGGHVSLAQITFVGVGALAYIKIDSPNLGGLLLAGLVAAGVGALVALPVIRLTGLYLALATLAFAVIMDRMIFQADFAFGFNGSLSAERLSILGYQVDSTAGYVWVMAVFFVLMGLALLVVRAGPLGRMLVALRDSPAACGTLGLDQRWFRVGLFAASAGMAGIAGALYAGLRGTVGAAEFQFFGSFTLLLLAVVFGVTSVTGAALGGVGLMMLPVLQADYPGIAGLFFVVIAVGAILLARDPNGLANQLFRLGRLLDRRFGNRIRERIPVLPVPGGSLGGMREQARAEHDANAAADHSLTTVGLGAGGGAATTSGPDQGPAENKEPAGV</sequence>
<dbReference type="InterPro" id="IPR001851">
    <property type="entry name" value="ABC_transp_permease"/>
</dbReference>